<evidence type="ECO:0000256" key="2">
    <source>
        <dbReference type="SAM" id="SignalP"/>
    </source>
</evidence>
<dbReference type="STRING" id="67386.AQI95_28105"/>
<organism evidence="4 5">
    <name type="scientific">Streptomyces yokosukanensis</name>
    <dbReference type="NCBI Taxonomy" id="67386"/>
    <lineage>
        <taxon>Bacteria</taxon>
        <taxon>Bacillati</taxon>
        <taxon>Actinomycetota</taxon>
        <taxon>Actinomycetes</taxon>
        <taxon>Kitasatosporales</taxon>
        <taxon>Streptomycetaceae</taxon>
        <taxon>Streptomyces</taxon>
    </lineage>
</organism>
<comment type="caution">
    <text evidence="4">The sequence shown here is derived from an EMBL/GenBank/DDBJ whole genome shotgun (WGS) entry which is preliminary data.</text>
</comment>
<evidence type="ECO:0000313" key="4">
    <source>
        <dbReference type="EMBL" id="KUN01962.1"/>
    </source>
</evidence>
<feature type="region of interest" description="Disordered" evidence="1">
    <location>
        <begin position="23"/>
        <end position="79"/>
    </location>
</feature>
<reference evidence="4 5" key="1">
    <citation type="submission" date="2015-10" db="EMBL/GenBank/DDBJ databases">
        <title>Draft genome sequence of Streptomyces yokosukanensis DSM 40224, type strain for the species Streptomyces yokosukanensis.</title>
        <authorList>
            <person name="Ruckert C."/>
            <person name="Winkler A."/>
            <person name="Kalinowski J."/>
            <person name="Kampfer P."/>
            <person name="Glaeser S."/>
        </authorList>
    </citation>
    <scope>NUCLEOTIDE SEQUENCE [LARGE SCALE GENOMIC DNA]</scope>
    <source>
        <strain evidence="4 5">DSM 40224</strain>
    </source>
</reference>
<evidence type="ECO:0000259" key="3">
    <source>
        <dbReference type="Pfam" id="PF14016"/>
    </source>
</evidence>
<dbReference type="EMBL" id="LMWN01000040">
    <property type="protein sequence ID" value="KUN01962.1"/>
    <property type="molecule type" value="Genomic_DNA"/>
</dbReference>
<dbReference type="OrthoDB" id="3480105at2"/>
<keyword evidence="5" id="KW-1185">Reference proteome</keyword>
<feature type="domain" description="DUF4232" evidence="3">
    <location>
        <begin position="90"/>
        <end position="212"/>
    </location>
</feature>
<dbReference type="Gene3D" id="2.60.40.10">
    <property type="entry name" value="Immunoglobulins"/>
    <property type="match status" value="1"/>
</dbReference>
<dbReference type="Proteomes" id="UP000053127">
    <property type="component" value="Unassembled WGS sequence"/>
</dbReference>
<dbReference type="AlphaFoldDB" id="A0A124HEV8"/>
<proteinExistence type="predicted"/>
<keyword evidence="2" id="KW-0732">Signal</keyword>
<dbReference type="InterPro" id="IPR025326">
    <property type="entry name" value="DUF4232"/>
</dbReference>
<evidence type="ECO:0000256" key="1">
    <source>
        <dbReference type="SAM" id="MobiDB-lite"/>
    </source>
</evidence>
<dbReference type="GO" id="GO:0005975">
    <property type="term" value="P:carbohydrate metabolic process"/>
    <property type="evidence" value="ECO:0007669"/>
    <property type="project" value="UniProtKB-ARBA"/>
</dbReference>
<feature type="chain" id="PRO_5039495908" description="DUF4232 domain-containing protein" evidence="2">
    <location>
        <begin position="24"/>
        <end position="216"/>
    </location>
</feature>
<gene>
    <name evidence="4" type="ORF">AQI95_28105</name>
</gene>
<feature type="compositionally biased region" description="Low complexity" evidence="1">
    <location>
        <begin position="23"/>
        <end position="55"/>
    </location>
</feature>
<dbReference type="Pfam" id="PF14016">
    <property type="entry name" value="DUF4232"/>
    <property type="match status" value="1"/>
</dbReference>
<dbReference type="InterPro" id="IPR013783">
    <property type="entry name" value="Ig-like_fold"/>
</dbReference>
<protein>
    <recommendedName>
        <fullName evidence="3">DUF4232 domain-containing protein</fullName>
    </recommendedName>
</protein>
<evidence type="ECO:0000313" key="5">
    <source>
        <dbReference type="Proteomes" id="UP000053127"/>
    </source>
</evidence>
<accession>A0A124HEV8</accession>
<feature type="compositionally biased region" description="Gly residues" evidence="1">
    <location>
        <begin position="56"/>
        <end position="65"/>
    </location>
</feature>
<sequence>MRVQKLSLLAVAAVAGLSLTACQGGDKSSSASGDSSSPSSQTSASQASGSQASGSQGSGGSGASSGKGTTTGRSGTVGGGTAVGGGAAVCTTSHLAFTTSGGMAEGTLVVNLKNTGSAACTLKGFPGVDLKSKDGSVSARRSKLAAPLVGIKPGEETRFTLHYPPNNSGGSGETFTSLVVTPPNETHSRTLSVAVNVPVSDGPTSAVTVDPVGTGK</sequence>
<name>A0A124HEV8_9ACTN</name>
<dbReference type="PROSITE" id="PS51257">
    <property type="entry name" value="PROKAR_LIPOPROTEIN"/>
    <property type="match status" value="1"/>
</dbReference>
<feature type="signal peptide" evidence="2">
    <location>
        <begin position="1"/>
        <end position="23"/>
    </location>
</feature>
<dbReference type="RefSeq" id="WP_067129719.1">
    <property type="nucleotide sequence ID" value="NZ_JBFACD010000030.1"/>
</dbReference>